<evidence type="ECO:0000313" key="2">
    <source>
        <dbReference type="Proteomes" id="UP000784919"/>
    </source>
</evidence>
<dbReference type="OrthoDB" id="4952421at2759"/>
<dbReference type="Proteomes" id="UP000784919">
    <property type="component" value="Unassembled WGS sequence"/>
</dbReference>
<gene>
    <name evidence="1" type="ORF">E4U56_006187</name>
</gene>
<accession>A0A9P7SM90</accession>
<dbReference type="EMBL" id="SRPS01000489">
    <property type="protein sequence ID" value="KAG5956979.1"/>
    <property type="molecule type" value="Genomic_DNA"/>
</dbReference>
<sequence length="76" mass="8008">MESPTMSRQVAAGIANFIPPNDPLVGSYSIKYDNPTKDLAIVRSTQSTRAPVFQVVAGDPVMVAIDATSEANQAVS</sequence>
<protein>
    <submittedName>
        <fullName evidence="1">Uncharacterized protein</fullName>
    </submittedName>
</protein>
<dbReference type="AlphaFoldDB" id="A0A9P7SM90"/>
<reference evidence="1" key="1">
    <citation type="journal article" date="2020" name="bioRxiv">
        <title>Whole genome comparisons of ergot fungi reveals the divergence and evolution of species within the genus Claviceps are the result of varying mechanisms driving genome evolution and host range expansion.</title>
        <authorList>
            <person name="Wyka S.A."/>
            <person name="Mondo S.J."/>
            <person name="Liu M."/>
            <person name="Dettman J."/>
            <person name="Nalam V."/>
            <person name="Broders K.D."/>
        </authorList>
    </citation>
    <scope>NUCLEOTIDE SEQUENCE</scope>
    <source>
        <strain evidence="1">CCC 1102</strain>
    </source>
</reference>
<name>A0A9P7SM90_9HYPO</name>
<proteinExistence type="predicted"/>
<comment type="caution">
    <text evidence="1">The sequence shown here is derived from an EMBL/GenBank/DDBJ whole genome shotgun (WGS) entry which is preliminary data.</text>
</comment>
<organism evidence="1 2">
    <name type="scientific">Claviceps arundinis</name>
    <dbReference type="NCBI Taxonomy" id="1623583"/>
    <lineage>
        <taxon>Eukaryota</taxon>
        <taxon>Fungi</taxon>
        <taxon>Dikarya</taxon>
        <taxon>Ascomycota</taxon>
        <taxon>Pezizomycotina</taxon>
        <taxon>Sordariomycetes</taxon>
        <taxon>Hypocreomycetidae</taxon>
        <taxon>Hypocreales</taxon>
        <taxon>Clavicipitaceae</taxon>
        <taxon>Claviceps</taxon>
    </lineage>
</organism>
<feature type="non-terminal residue" evidence="1">
    <location>
        <position position="76"/>
    </location>
</feature>
<evidence type="ECO:0000313" key="1">
    <source>
        <dbReference type="EMBL" id="KAG5956979.1"/>
    </source>
</evidence>